<sequence length="87" mass="9122">MRGRQDADTAGNDGSADKMLNVAMAGDEARQCCFKYPVDRETPADGPPRGFVTTPELVSGTQWECGSKMESASGGLSRCAVFTGTDG</sequence>
<proteinExistence type="predicted"/>
<dbReference type="EMBL" id="JAUYZG010000018">
    <property type="protein sequence ID" value="KAK2881365.1"/>
    <property type="molecule type" value="Genomic_DNA"/>
</dbReference>
<evidence type="ECO:0000313" key="1">
    <source>
        <dbReference type="EMBL" id="KAK2881365.1"/>
    </source>
</evidence>
<organism evidence="1 2">
    <name type="scientific">Cirrhinus molitorella</name>
    <name type="common">mud carp</name>
    <dbReference type="NCBI Taxonomy" id="172907"/>
    <lineage>
        <taxon>Eukaryota</taxon>
        <taxon>Metazoa</taxon>
        <taxon>Chordata</taxon>
        <taxon>Craniata</taxon>
        <taxon>Vertebrata</taxon>
        <taxon>Euteleostomi</taxon>
        <taxon>Actinopterygii</taxon>
        <taxon>Neopterygii</taxon>
        <taxon>Teleostei</taxon>
        <taxon>Ostariophysi</taxon>
        <taxon>Cypriniformes</taxon>
        <taxon>Cyprinidae</taxon>
        <taxon>Labeoninae</taxon>
        <taxon>Labeonini</taxon>
        <taxon>Cirrhinus</taxon>
    </lineage>
</organism>
<dbReference type="AlphaFoldDB" id="A0AA88PD66"/>
<keyword evidence="2" id="KW-1185">Reference proteome</keyword>
<protein>
    <submittedName>
        <fullName evidence="1">Uncharacterized protein</fullName>
    </submittedName>
</protein>
<dbReference type="Proteomes" id="UP001187343">
    <property type="component" value="Unassembled WGS sequence"/>
</dbReference>
<comment type="caution">
    <text evidence="1">The sequence shown here is derived from an EMBL/GenBank/DDBJ whole genome shotgun (WGS) entry which is preliminary data.</text>
</comment>
<evidence type="ECO:0000313" key="2">
    <source>
        <dbReference type="Proteomes" id="UP001187343"/>
    </source>
</evidence>
<name>A0AA88PD66_9TELE</name>
<gene>
    <name evidence="1" type="ORF">Q8A67_018633</name>
</gene>
<accession>A0AA88PD66</accession>
<reference evidence="1" key="1">
    <citation type="submission" date="2023-08" db="EMBL/GenBank/DDBJ databases">
        <title>Chromosome-level Genome Assembly of mud carp (Cirrhinus molitorella).</title>
        <authorList>
            <person name="Liu H."/>
        </authorList>
    </citation>
    <scope>NUCLEOTIDE SEQUENCE</scope>
    <source>
        <strain evidence="1">Prfri</strain>
        <tissue evidence="1">Muscle</tissue>
    </source>
</reference>